<sequence>MESSIRDFSLSPAPANYPPRVSPLKNLNAGGVVTGNLQWVRFVNNHSSLGRRSDGYYPEIAIYGTDYIFKEAYGNNFNGDTGISCDLGFTLHKTRNLSHGVIHSLPHSPFLGYHTGYDTIDNANFDLKQRGLKYPHYSDHITTHNRHLRSIIQKCDFIYRNVHRWRVCLAYCFYNTWDCCICSVATRTYAFYNHLVPECPALFRKRRLDQILLKLCNLYFDSYYEKVLAMFWLRKNFDFLS</sequence>
<dbReference type="Proteomes" id="UP000799755">
    <property type="component" value="Unassembled WGS sequence"/>
</dbReference>
<name>A0ACB6RDA0_9PLEO</name>
<evidence type="ECO:0000313" key="2">
    <source>
        <dbReference type="Proteomes" id="UP000799755"/>
    </source>
</evidence>
<organism evidence="1 2">
    <name type="scientific">Lindgomyces ingoldianus</name>
    <dbReference type="NCBI Taxonomy" id="673940"/>
    <lineage>
        <taxon>Eukaryota</taxon>
        <taxon>Fungi</taxon>
        <taxon>Dikarya</taxon>
        <taxon>Ascomycota</taxon>
        <taxon>Pezizomycotina</taxon>
        <taxon>Dothideomycetes</taxon>
        <taxon>Pleosporomycetidae</taxon>
        <taxon>Pleosporales</taxon>
        <taxon>Lindgomycetaceae</taxon>
        <taxon>Lindgomyces</taxon>
    </lineage>
</organism>
<reference evidence="1" key="1">
    <citation type="journal article" date="2020" name="Stud. Mycol.">
        <title>101 Dothideomycetes genomes: a test case for predicting lifestyles and emergence of pathogens.</title>
        <authorList>
            <person name="Haridas S."/>
            <person name="Albert R."/>
            <person name="Binder M."/>
            <person name="Bloem J."/>
            <person name="Labutti K."/>
            <person name="Salamov A."/>
            <person name="Andreopoulos B."/>
            <person name="Baker S."/>
            <person name="Barry K."/>
            <person name="Bills G."/>
            <person name="Bluhm B."/>
            <person name="Cannon C."/>
            <person name="Castanera R."/>
            <person name="Culley D."/>
            <person name="Daum C."/>
            <person name="Ezra D."/>
            <person name="Gonzalez J."/>
            <person name="Henrissat B."/>
            <person name="Kuo A."/>
            <person name="Liang C."/>
            <person name="Lipzen A."/>
            <person name="Lutzoni F."/>
            <person name="Magnuson J."/>
            <person name="Mondo S."/>
            <person name="Nolan M."/>
            <person name="Ohm R."/>
            <person name="Pangilinan J."/>
            <person name="Park H.-J."/>
            <person name="Ramirez L."/>
            <person name="Alfaro M."/>
            <person name="Sun H."/>
            <person name="Tritt A."/>
            <person name="Yoshinaga Y."/>
            <person name="Zwiers L.-H."/>
            <person name="Turgeon B."/>
            <person name="Goodwin S."/>
            <person name="Spatafora J."/>
            <person name="Crous P."/>
            <person name="Grigoriev I."/>
        </authorList>
    </citation>
    <scope>NUCLEOTIDE SEQUENCE</scope>
    <source>
        <strain evidence="1">ATCC 200398</strain>
    </source>
</reference>
<proteinExistence type="predicted"/>
<protein>
    <submittedName>
        <fullName evidence="1">Uncharacterized protein</fullName>
    </submittedName>
</protein>
<keyword evidence="2" id="KW-1185">Reference proteome</keyword>
<dbReference type="EMBL" id="MU003493">
    <property type="protein sequence ID" value="KAF2477077.1"/>
    <property type="molecule type" value="Genomic_DNA"/>
</dbReference>
<gene>
    <name evidence="1" type="ORF">BDR25DRAFT_390716</name>
</gene>
<comment type="caution">
    <text evidence="1">The sequence shown here is derived from an EMBL/GenBank/DDBJ whole genome shotgun (WGS) entry which is preliminary data.</text>
</comment>
<evidence type="ECO:0000313" key="1">
    <source>
        <dbReference type="EMBL" id="KAF2477077.1"/>
    </source>
</evidence>
<accession>A0ACB6RDA0</accession>